<evidence type="ECO:0000256" key="3">
    <source>
        <dbReference type="ARBA" id="ARBA00022618"/>
    </source>
</evidence>
<dbReference type="EMBL" id="JAGINF010000009">
    <property type="protein sequence ID" value="MBP2220304.1"/>
    <property type="molecule type" value="Genomic_DNA"/>
</dbReference>
<evidence type="ECO:0000256" key="5">
    <source>
        <dbReference type="ARBA" id="ARBA00022741"/>
    </source>
</evidence>
<evidence type="ECO:0000313" key="13">
    <source>
        <dbReference type="EMBL" id="MBA2850307.1"/>
    </source>
</evidence>
<dbReference type="GeneID" id="36102636"/>
<evidence type="ECO:0000313" key="16">
    <source>
        <dbReference type="EMBL" id="MBB6496558.1"/>
    </source>
</evidence>
<dbReference type="SUPFAM" id="SSF52540">
    <property type="entry name" value="P-loop containing nucleoside triphosphate hydrolases"/>
    <property type="match status" value="1"/>
</dbReference>
<dbReference type="AlphaFoldDB" id="A0A2L1CC41"/>
<dbReference type="PANTHER" id="PTHR11649">
    <property type="entry name" value="MSS1/TRME-RELATED GTP-BINDING PROTEIN"/>
    <property type="match status" value="1"/>
</dbReference>
<dbReference type="PANTHER" id="PTHR11649:SF13">
    <property type="entry name" value="ENGB-TYPE G DOMAIN-CONTAINING PROTEIN"/>
    <property type="match status" value="1"/>
</dbReference>
<dbReference type="CDD" id="cd01876">
    <property type="entry name" value="YihA_EngB"/>
    <property type="match status" value="1"/>
</dbReference>
<evidence type="ECO:0000256" key="10">
    <source>
        <dbReference type="HAMAP-Rule" id="MF_00321"/>
    </source>
</evidence>
<dbReference type="GO" id="GO:0005525">
    <property type="term" value="F:GTP binding"/>
    <property type="evidence" value="ECO:0007669"/>
    <property type="project" value="UniProtKB-UniRule"/>
</dbReference>
<evidence type="ECO:0000259" key="11">
    <source>
        <dbReference type="PROSITE" id="PS51706"/>
    </source>
</evidence>
<reference evidence="19" key="1">
    <citation type="journal article" date="2018" name="Genome Announc.">
        <title>Complete Genome Sequence of the Methanococcus maripaludis Type Strain JJ (DSM 2067), a Model for Selenoprotein Synthesis in Archaea.</title>
        <authorList>
            <person name="Poehlein A."/>
            <person name="Heym D."/>
            <person name="Quitzke V."/>
            <person name="Fersch J."/>
            <person name="Daniel R."/>
            <person name="Rother M."/>
        </authorList>
    </citation>
    <scope>NUCLEOTIDE SEQUENCE [LARGE SCALE GENOMIC DNA]</scope>
    <source>
        <strain evidence="19">DSM 2067</strain>
    </source>
</reference>
<evidence type="ECO:0000313" key="14">
    <source>
        <dbReference type="EMBL" id="MBA2863438.1"/>
    </source>
</evidence>
<protein>
    <recommendedName>
        <fullName evidence="10">Probable GTP-binding protein EngB</fullName>
    </recommendedName>
</protein>
<evidence type="ECO:0000313" key="20">
    <source>
        <dbReference type="Proteomes" id="UP000564425"/>
    </source>
</evidence>
<dbReference type="RefSeq" id="WP_104838315.1">
    <property type="nucleotide sequence ID" value="NZ_CP026606.1"/>
</dbReference>
<dbReference type="PROSITE" id="PS51706">
    <property type="entry name" value="G_ENGB"/>
    <property type="match status" value="1"/>
</dbReference>
<gene>
    <name evidence="10 12" type="primary">engB</name>
    <name evidence="17" type="ORF">HNP85_001000</name>
    <name evidence="13" type="ORF">HNP86_000438</name>
    <name evidence="14" type="ORF">HNP94_000438</name>
    <name evidence="16" type="ORF">HNP96_000579</name>
    <name evidence="15" type="ORF">HNP97_000529</name>
    <name evidence="18" type="ORF">J2745_001812</name>
    <name evidence="12" type="ORF">MMJJ_15530</name>
</gene>
<dbReference type="EMBL" id="JACDUH010000001">
    <property type="protein sequence ID" value="MBA2850307.1"/>
    <property type="molecule type" value="Genomic_DNA"/>
</dbReference>
<dbReference type="HAMAP" id="MF_00321">
    <property type="entry name" value="GTPase_EngB"/>
    <property type="match status" value="1"/>
</dbReference>
<reference evidence="12" key="2">
    <citation type="submission" date="2018-02" db="EMBL/GenBank/DDBJ databases">
        <title>Complete genome sequence of the Methanococcus maripaludis type strain JJ (DSM 2067), a model for selenoprotein synthesis in Archaea.</title>
        <authorList>
            <person name="Poehlein A."/>
            <person name="Heym D."/>
            <person name="Quitzke V."/>
            <person name="Fersch J."/>
            <person name="Daniel R."/>
            <person name="Rother M."/>
        </authorList>
    </citation>
    <scope>NUCLEOTIDE SEQUENCE [LARGE SCALE GENOMIC DNA]</scope>
    <source>
        <strain evidence="12">DSM 2067</strain>
    </source>
</reference>
<comment type="function">
    <text evidence="10">Necessary for normal cell division and for the maintenance of normal septation.</text>
</comment>
<keyword evidence="6" id="KW-0460">Magnesium</keyword>
<feature type="domain" description="EngB-type G" evidence="11">
    <location>
        <begin position="36"/>
        <end position="224"/>
    </location>
</feature>
<evidence type="ECO:0000313" key="18">
    <source>
        <dbReference type="EMBL" id="MBP2220304.1"/>
    </source>
</evidence>
<dbReference type="InterPro" id="IPR027417">
    <property type="entry name" value="P-loop_NTPase"/>
</dbReference>
<sequence length="230" mass="26637">MYENTNSEENNNNIQSQNMDIQKFKKYIRTEKKADERPKVIVMGRSNVGKSTFVKLVTGKNVRVGKKPGVTLKITEYDMGTYILVDLPGFGFMEGIEKKAQEKIKDEIIHYVEDNKDAIAASIHILDAKSFIDIVERWGNKGEVPIDLEMADFLEELELNPIFVVNKMDKIKNSEWDNHLDKVSETLGFLPPWRQWLDNFVPAIMRDNYGIDGIKHRINKRINSFKKSKK</sequence>
<evidence type="ECO:0000256" key="7">
    <source>
        <dbReference type="ARBA" id="ARBA00023134"/>
    </source>
</evidence>
<dbReference type="Gene3D" id="3.40.50.300">
    <property type="entry name" value="P-loop containing nucleotide triphosphate hydrolases"/>
    <property type="match status" value="1"/>
</dbReference>
<dbReference type="Proteomes" id="UP000742560">
    <property type="component" value="Unassembled WGS sequence"/>
</dbReference>
<comment type="similarity">
    <text evidence="2 10">Belongs to the TRAFAC class TrmE-Era-EngA-EngB-Septin-like GTPase superfamily. EngB GTPase family.</text>
</comment>
<dbReference type="EMBL" id="CP026606">
    <property type="protein sequence ID" value="AVB76927.1"/>
    <property type="molecule type" value="Genomic_DNA"/>
</dbReference>
<dbReference type="Proteomes" id="UP000567099">
    <property type="component" value="Unassembled WGS sequence"/>
</dbReference>
<accession>A0A2L1CC41</accession>
<evidence type="ECO:0000256" key="2">
    <source>
        <dbReference type="ARBA" id="ARBA00009638"/>
    </source>
</evidence>
<dbReference type="GO" id="GO:0046872">
    <property type="term" value="F:metal ion binding"/>
    <property type="evidence" value="ECO:0007669"/>
    <property type="project" value="UniProtKB-KW"/>
</dbReference>
<reference evidence="22 23" key="3">
    <citation type="submission" date="2020-08" db="EMBL/GenBank/DDBJ databases">
        <title>Genomic Encyclopedia of Type Strains, Phase IV (KMG-V): Genome sequencing to study the core and pangenomes of soil and plant-associated prokaryotes.</title>
        <authorList>
            <person name="Whitman W."/>
        </authorList>
    </citation>
    <scope>NUCLEOTIDE SEQUENCE [LARGE SCALE GENOMIC DNA]</scope>
    <source>
        <strain evidence="13 20">A1</strain>
        <strain evidence="14 21">C13</strain>
        <strain evidence="16 23">D1</strain>
        <strain evidence="15 22">DSM 7078</strain>
        <strain evidence="17">RC</strain>
    </source>
</reference>
<dbReference type="InterPro" id="IPR030393">
    <property type="entry name" value="G_ENGB_dom"/>
</dbReference>
<dbReference type="InterPro" id="IPR006073">
    <property type="entry name" value="GTP-bd"/>
</dbReference>
<keyword evidence="7 10" id="KW-0342">GTP-binding</keyword>
<evidence type="ECO:0000313" key="17">
    <source>
        <dbReference type="EMBL" id="MBM7409328.1"/>
    </source>
</evidence>
<dbReference type="Proteomes" id="UP000564425">
    <property type="component" value="Unassembled WGS sequence"/>
</dbReference>
<evidence type="ECO:0000313" key="22">
    <source>
        <dbReference type="Proteomes" id="UP000584706"/>
    </source>
</evidence>
<dbReference type="KEGG" id="mmad:MMJJ_15530"/>
<dbReference type="Proteomes" id="UP000722095">
    <property type="component" value="Unassembled WGS sequence"/>
</dbReference>
<dbReference type="EMBL" id="JACHIQ010000001">
    <property type="protein sequence ID" value="MBB6067039.1"/>
    <property type="molecule type" value="Genomic_DNA"/>
</dbReference>
<dbReference type="Proteomes" id="UP000584706">
    <property type="component" value="Unassembled WGS sequence"/>
</dbReference>
<evidence type="ECO:0000256" key="4">
    <source>
        <dbReference type="ARBA" id="ARBA00022723"/>
    </source>
</evidence>
<reference evidence="18" key="4">
    <citation type="submission" date="2021-03" db="EMBL/GenBank/DDBJ databases">
        <title>Genomic Encyclopedia of Type Strains, Phase IV (KMG-IV): sequencing the most valuable type-strain genomes for metagenomic binning, comparative biology and taxonomic classification.</title>
        <authorList>
            <person name="Goeker M."/>
        </authorList>
    </citation>
    <scope>NUCLEOTIDE SEQUENCE</scope>
    <source>
        <strain evidence="18">DSM 2771</strain>
    </source>
</reference>
<evidence type="ECO:0000313" key="15">
    <source>
        <dbReference type="EMBL" id="MBB6067039.1"/>
    </source>
</evidence>
<evidence type="ECO:0000256" key="6">
    <source>
        <dbReference type="ARBA" id="ARBA00022842"/>
    </source>
</evidence>
<keyword evidence="4" id="KW-0479">Metal-binding</keyword>
<name>A0A2L1CC41_METMI</name>
<dbReference type="EMBL" id="JAFBBC010000001">
    <property type="protein sequence ID" value="MBM7409328.1"/>
    <property type="molecule type" value="Genomic_DNA"/>
</dbReference>
<keyword evidence="8 10" id="KW-0717">Septation</keyword>
<proteinExistence type="inferred from homology"/>
<evidence type="ECO:0000256" key="1">
    <source>
        <dbReference type="ARBA" id="ARBA00001946"/>
    </source>
</evidence>
<evidence type="ECO:0000313" key="21">
    <source>
        <dbReference type="Proteomes" id="UP000567099"/>
    </source>
</evidence>
<dbReference type="NCBIfam" id="NF003255">
    <property type="entry name" value="PRK04213.1"/>
    <property type="match status" value="1"/>
</dbReference>
<keyword evidence="9 10" id="KW-0131">Cell cycle</keyword>
<evidence type="ECO:0000256" key="9">
    <source>
        <dbReference type="ARBA" id="ARBA00023306"/>
    </source>
</evidence>
<evidence type="ECO:0000313" key="12">
    <source>
        <dbReference type="EMBL" id="AVB76927.1"/>
    </source>
</evidence>
<keyword evidence="5 10" id="KW-0547">Nucleotide-binding</keyword>
<dbReference type="EMBL" id="JACHED010000001">
    <property type="protein sequence ID" value="MBB6496558.1"/>
    <property type="molecule type" value="Genomic_DNA"/>
</dbReference>
<dbReference type="Proteomes" id="UP000590564">
    <property type="component" value="Unassembled WGS sequence"/>
</dbReference>
<evidence type="ECO:0000313" key="19">
    <source>
        <dbReference type="Proteomes" id="UP000239462"/>
    </source>
</evidence>
<dbReference type="Proteomes" id="UP000239462">
    <property type="component" value="Chromosome"/>
</dbReference>
<evidence type="ECO:0000313" key="23">
    <source>
        <dbReference type="Proteomes" id="UP000590564"/>
    </source>
</evidence>
<organism evidence="12 19">
    <name type="scientific">Methanococcus maripaludis</name>
    <name type="common">Methanococcus deltae</name>
    <dbReference type="NCBI Taxonomy" id="39152"/>
    <lineage>
        <taxon>Archaea</taxon>
        <taxon>Methanobacteriati</taxon>
        <taxon>Methanobacteriota</taxon>
        <taxon>Methanomada group</taxon>
        <taxon>Methanococci</taxon>
        <taxon>Methanococcales</taxon>
        <taxon>Methanococcaceae</taxon>
        <taxon>Methanococcus</taxon>
    </lineage>
</organism>
<comment type="cofactor">
    <cofactor evidence="1">
        <name>Mg(2+)</name>
        <dbReference type="ChEBI" id="CHEBI:18420"/>
    </cofactor>
</comment>
<dbReference type="Pfam" id="PF01926">
    <property type="entry name" value="MMR_HSR1"/>
    <property type="match status" value="1"/>
</dbReference>
<keyword evidence="3 10" id="KW-0132">Cell division</keyword>
<dbReference type="InterPro" id="IPR019987">
    <property type="entry name" value="GTP-bd_ribosome_bio_YsxC"/>
</dbReference>
<dbReference type="EMBL" id="JACDUO010000001">
    <property type="protein sequence ID" value="MBA2863438.1"/>
    <property type="molecule type" value="Genomic_DNA"/>
</dbReference>
<dbReference type="GO" id="GO:0051301">
    <property type="term" value="P:cell division"/>
    <property type="evidence" value="ECO:0007669"/>
    <property type="project" value="UniProtKB-KW"/>
</dbReference>
<evidence type="ECO:0000256" key="8">
    <source>
        <dbReference type="ARBA" id="ARBA00023210"/>
    </source>
</evidence>